<proteinExistence type="predicted"/>
<accession>A0A7Y9LN89</accession>
<dbReference type="EMBL" id="JACBYR010000001">
    <property type="protein sequence ID" value="NYE83055.1"/>
    <property type="molecule type" value="Genomic_DNA"/>
</dbReference>
<dbReference type="InterPro" id="IPR051599">
    <property type="entry name" value="Cell_Envelope_Assoc"/>
</dbReference>
<organism evidence="3 4">
    <name type="scientific">Pigmentiphaga litoralis</name>
    <dbReference type="NCBI Taxonomy" id="516702"/>
    <lineage>
        <taxon>Bacteria</taxon>
        <taxon>Pseudomonadati</taxon>
        <taxon>Pseudomonadota</taxon>
        <taxon>Betaproteobacteria</taxon>
        <taxon>Burkholderiales</taxon>
        <taxon>Alcaligenaceae</taxon>
        <taxon>Pigmentiphaga</taxon>
    </lineage>
</organism>
<feature type="domain" description="DUF218" evidence="2">
    <location>
        <begin position="81"/>
        <end position="246"/>
    </location>
</feature>
<dbReference type="CDD" id="cd06259">
    <property type="entry name" value="YdcF-like"/>
    <property type="match status" value="1"/>
</dbReference>
<keyword evidence="1" id="KW-1133">Transmembrane helix</keyword>
<dbReference type="GO" id="GO:0000270">
    <property type="term" value="P:peptidoglycan metabolic process"/>
    <property type="evidence" value="ECO:0007669"/>
    <property type="project" value="TreeGrafter"/>
</dbReference>
<comment type="caution">
    <text evidence="3">The sequence shown here is derived from an EMBL/GenBank/DDBJ whole genome shotgun (WGS) entry which is preliminary data.</text>
</comment>
<feature type="transmembrane region" description="Helical" evidence="1">
    <location>
        <begin position="34"/>
        <end position="55"/>
    </location>
</feature>
<dbReference type="InterPro" id="IPR014729">
    <property type="entry name" value="Rossmann-like_a/b/a_fold"/>
</dbReference>
<keyword evidence="1" id="KW-0812">Transmembrane</keyword>
<keyword evidence="1" id="KW-0472">Membrane</keyword>
<feature type="transmembrane region" description="Helical" evidence="1">
    <location>
        <begin position="6"/>
        <end position="27"/>
    </location>
</feature>
<evidence type="ECO:0000313" key="3">
    <source>
        <dbReference type="EMBL" id="NYE83055.1"/>
    </source>
</evidence>
<dbReference type="PANTHER" id="PTHR30336">
    <property type="entry name" value="INNER MEMBRANE PROTEIN, PROBABLE PERMEASE"/>
    <property type="match status" value="1"/>
</dbReference>
<dbReference type="Pfam" id="PF02698">
    <property type="entry name" value="DUF218"/>
    <property type="match status" value="1"/>
</dbReference>
<evidence type="ECO:0000256" key="1">
    <source>
        <dbReference type="SAM" id="Phobius"/>
    </source>
</evidence>
<dbReference type="Gene3D" id="3.40.50.620">
    <property type="entry name" value="HUPs"/>
    <property type="match status" value="1"/>
</dbReference>
<reference evidence="3 4" key="1">
    <citation type="submission" date="2020-07" db="EMBL/GenBank/DDBJ databases">
        <title>Genomic Encyclopedia of Type Strains, Phase IV (KMG-V): Genome sequencing to study the core and pangenomes of soil and plant-associated prokaryotes.</title>
        <authorList>
            <person name="Whitman W."/>
        </authorList>
    </citation>
    <scope>NUCLEOTIDE SEQUENCE [LARGE SCALE GENOMIC DNA]</scope>
    <source>
        <strain evidence="3 4">SAS40</strain>
    </source>
</reference>
<dbReference type="PANTHER" id="PTHR30336:SF4">
    <property type="entry name" value="ENVELOPE BIOGENESIS FACTOR ELYC"/>
    <property type="match status" value="1"/>
</dbReference>
<gene>
    <name evidence="3" type="ORF">FHW18_002326</name>
</gene>
<evidence type="ECO:0000259" key="2">
    <source>
        <dbReference type="Pfam" id="PF02698"/>
    </source>
</evidence>
<evidence type="ECO:0000313" key="4">
    <source>
        <dbReference type="Proteomes" id="UP000542125"/>
    </source>
</evidence>
<keyword evidence="4" id="KW-1185">Reference proteome</keyword>
<dbReference type="Proteomes" id="UP000542125">
    <property type="component" value="Unassembled WGS sequence"/>
</dbReference>
<protein>
    <submittedName>
        <fullName evidence="3">Uncharacterized SAM-binding protein YcdF (DUF218 family)</fullName>
    </submittedName>
</protein>
<dbReference type="InterPro" id="IPR003848">
    <property type="entry name" value="DUF218"/>
</dbReference>
<sequence length="260" mass="28960">MDLRYLLKMLALPPGCLLLVLLLAWLFRRRLPRLASLLFLGSVAMLWMLSTPWFVEWGGRRLETDAPLPAASWPALAGRADAIVVLGAGRRESDPGWGKDVAGIYSTERVRYGARIAKSSDLPVLVSGGKVWEDDSHPSEADLMAEVFEQDHQQAVRWREGNSRTTQENAERSWALLEPEGKTRIVLVTQAWHMPRARRLFLQQGFTVIPAPMGYLSAPNGRPFYGLLPDANSFSNSVLIVHEGLGAWLYAHAPSFASSR</sequence>
<dbReference type="GO" id="GO:0043164">
    <property type="term" value="P:Gram-negative-bacterium-type cell wall biogenesis"/>
    <property type="evidence" value="ECO:0007669"/>
    <property type="project" value="TreeGrafter"/>
</dbReference>
<dbReference type="AlphaFoldDB" id="A0A7Y9LN89"/>
<name>A0A7Y9LN89_9BURK</name>
<dbReference type="GO" id="GO:0005886">
    <property type="term" value="C:plasma membrane"/>
    <property type="evidence" value="ECO:0007669"/>
    <property type="project" value="TreeGrafter"/>
</dbReference>
<dbReference type="RefSeq" id="WP_179586419.1">
    <property type="nucleotide sequence ID" value="NZ_JACBYR010000001.1"/>
</dbReference>